<keyword evidence="2" id="KW-1185">Reference proteome</keyword>
<sequence length="112" mass="12772">MLLRSNPNFSVGEESRIEIYMGNVEEMFIRSHMEKLRIWRPTAAEAADAVGKFQLGGDVKSLFLISSDDFFGFVVSGRPAWREAVRDLEDSSLFDFDQEWPPGPEVQWGNVD</sequence>
<accession>A0ABV8HWL5</accession>
<dbReference type="Proteomes" id="UP001595765">
    <property type="component" value="Unassembled WGS sequence"/>
</dbReference>
<dbReference type="RefSeq" id="WP_386435076.1">
    <property type="nucleotide sequence ID" value="NZ_JBHSBB010000024.1"/>
</dbReference>
<comment type="caution">
    <text evidence="1">The sequence shown here is derived from an EMBL/GenBank/DDBJ whole genome shotgun (WGS) entry which is preliminary data.</text>
</comment>
<dbReference type="EMBL" id="JBHSBB010000024">
    <property type="protein sequence ID" value="MFC4035319.1"/>
    <property type="molecule type" value="Genomic_DNA"/>
</dbReference>
<reference evidence="2" key="1">
    <citation type="journal article" date="2019" name="Int. J. Syst. Evol. Microbiol.">
        <title>The Global Catalogue of Microorganisms (GCM) 10K type strain sequencing project: providing services to taxonomists for standard genome sequencing and annotation.</title>
        <authorList>
            <consortium name="The Broad Institute Genomics Platform"/>
            <consortium name="The Broad Institute Genome Sequencing Center for Infectious Disease"/>
            <person name="Wu L."/>
            <person name="Ma J."/>
        </authorList>
    </citation>
    <scope>NUCLEOTIDE SEQUENCE [LARGE SCALE GENOMIC DNA]</scope>
    <source>
        <strain evidence="2">CGMCC 4.7237</strain>
    </source>
</reference>
<evidence type="ECO:0000313" key="2">
    <source>
        <dbReference type="Proteomes" id="UP001595765"/>
    </source>
</evidence>
<evidence type="ECO:0000313" key="1">
    <source>
        <dbReference type="EMBL" id="MFC4035319.1"/>
    </source>
</evidence>
<proteinExistence type="predicted"/>
<gene>
    <name evidence="1" type="ORF">ACFO3J_28185</name>
</gene>
<protein>
    <submittedName>
        <fullName evidence="1">Uncharacterized protein</fullName>
    </submittedName>
</protein>
<name>A0ABV8HWL5_9ACTN</name>
<organism evidence="1 2">
    <name type="scientific">Streptomyces polygonati</name>
    <dbReference type="NCBI Taxonomy" id="1617087"/>
    <lineage>
        <taxon>Bacteria</taxon>
        <taxon>Bacillati</taxon>
        <taxon>Actinomycetota</taxon>
        <taxon>Actinomycetes</taxon>
        <taxon>Kitasatosporales</taxon>
        <taxon>Streptomycetaceae</taxon>
        <taxon>Streptomyces</taxon>
    </lineage>
</organism>